<feature type="chain" id="PRO_5032355013" evidence="1">
    <location>
        <begin position="18"/>
        <end position="331"/>
    </location>
</feature>
<dbReference type="InterPro" id="IPR029063">
    <property type="entry name" value="SAM-dependent_MTases_sf"/>
</dbReference>
<keyword evidence="1" id="KW-0732">Signal</keyword>
<accession>A0A812KTV9</accession>
<dbReference type="Proteomes" id="UP000604046">
    <property type="component" value="Unassembled WGS sequence"/>
</dbReference>
<protein>
    <submittedName>
        <fullName evidence="2">Uncharacterized protein</fullName>
    </submittedName>
</protein>
<comment type="caution">
    <text evidence="2">The sequence shown here is derived from an EMBL/GenBank/DDBJ whole genome shotgun (WGS) entry which is preliminary data.</text>
</comment>
<feature type="signal peptide" evidence="1">
    <location>
        <begin position="1"/>
        <end position="17"/>
    </location>
</feature>
<keyword evidence="3" id="KW-1185">Reference proteome</keyword>
<evidence type="ECO:0000256" key="1">
    <source>
        <dbReference type="SAM" id="SignalP"/>
    </source>
</evidence>
<name>A0A812KTV9_9DINO</name>
<dbReference type="SUPFAM" id="SSF53335">
    <property type="entry name" value="S-adenosyl-L-methionine-dependent methyltransferases"/>
    <property type="match status" value="1"/>
</dbReference>
<reference evidence="2" key="1">
    <citation type="submission" date="2021-02" db="EMBL/GenBank/DDBJ databases">
        <authorList>
            <person name="Dougan E. K."/>
            <person name="Rhodes N."/>
            <person name="Thang M."/>
            <person name="Chan C."/>
        </authorList>
    </citation>
    <scope>NUCLEOTIDE SEQUENCE</scope>
</reference>
<dbReference type="AlphaFoldDB" id="A0A812KTV9"/>
<dbReference type="EMBL" id="CAJNDS010000818">
    <property type="protein sequence ID" value="CAE7235962.1"/>
    <property type="molecule type" value="Genomic_DNA"/>
</dbReference>
<evidence type="ECO:0000313" key="2">
    <source>
        <dbReference type="EMBL" id="CAE7235962.1"/>
    </source>
</evidence>
<dbReference type="Pfam" id="PF13578">
    <property type="entry name" value="Methyltransf_24"/>
    <property type="match status" value="1"/>
</dbReference>
<organism evidence="2 3">
    <name type="scientific">Symbiodinium natans</name>
    <dbReference type="NCBI Taxonomy" id="878477"/>
    <lineage>
        <taxon>Eukaryota</taxon>
        <taxon>Sar</taxon>
        <taxon>Alveolata</taxon>
        <taxon>Dinophyceae</taxon>
        <taxon>Suessiales</taxon>
        <taxon>Symbiodiniaceae</taxon>
        <taxon>Symbiodinium</taxon>
    </lineage>
</organism>
<dbReference type="Gene3D" id="3.40.50.150">
    <property type="entry name" value="Vaccinia Virus protein VP39"/>
    <property type="match status" value="1"/>
</dbReference>
<evidence type="ECO:0000313" key="3">
    <source>
        <dbReference type="Proteomes" id="UP000604046"/>
    </source>
</evidence>
<gene>
    <name evidence="2" type="ORF">SNAT2548_LOCUS10120</name>
</gene>
<sequence length="331" mass="35740">MAPLTLALATFASLGLAGPSGEACGVCAAQLAQEKAVSARLRTDLAVVRAELSVLRTGEASSGRSGSLSHSYTGVGGEEVVEFDGELQARVEALERKMSALYEEQGHLLLKLRKFEDFSLRTLEGLSTGSAILPADIELILLLCDVVRPRRIFGVGNAFGYSSLTLSYACGNAPVDVIDAEQEGGGNHIGTKLTRHIASEAGRDIQVTVGFSPADTARALRGTNGTYDLVLIDGCHAPRHPLADFLGIRSAMSSRAVAIFHDVGLYRLWPDIFKVLRVQRSAEYRTYMGRSFPNEMGTGFAYWGFPAGTFDRFGPLVEFEVGRKHLHEGFR</sequence>
<proteinExistence type="predicted"/>